<organism evidence="1 2">
    <name type="scientific">Streptomyces cinnabarinus</name>
    <dbReference type="NCBI Taxonomy" id="67287"/>
    <lineage>
        <taxon>Bacteria</taxon>
        <taxon>Bacillati</taxon>
        <taxon>Actinomycetota</taxon>
        <taxon>Actinomycetes</taxon>
        <taxon>Kitasatosporales</taxon>
        <taxon>Streptomycetaceae</taxon>
        <taxon>Streptomyces</taxon>
    </lineage>
</organism>
<proteinExistence type="predicted"/>
<sequence>MLAQSIEQSVRPVMHTYEHGRLAIDGGGDADQAIRHMRTAVDNAATAARLLASTVDHLHATTSPMSVDTRGLTGIED</sequence>
<gene>
    <name evidence="1" type="ORF">STRCI_001301</name>
</gene>
<keyword evidence="2" id="KW-1185">Reference proteome</keyword>
<dbReference type="EMBL" id="CP114413">
    <property type="protein sequence ID" value="WAZ20201.1"/>
    <property type="molecule type" value="Genomic_DNA"/>
</dbReference>
<name>A0ABY7KBR2_9ACTN</name>
<reference evidence="1" key="1">
    <citation type="submission" date="2022-12" db="EMBL/GenBank/DDBJ databases">
        <authorList>
            <person name="Ruckert C."/>
            <person name="Busche T."/>
            <person name="Kalinowski J."/>
            <person name="Wittmann C."/>
        </authorList>
    </citation>
    <scope>NUCLEOTIDE SEQUENCE</scope>
    <source>
        <strain evidence="1">DSM 40467</strain>
    </source>
</reference>
<evidence type="ECO:0000313" key="2">
    <source>
        <dbReference type="Proteomes" id="UP001164439"/>
    </source>
</evidence>
<accession>A0ABY7KBR2</accession>
<evidence type="ECO:0000313" key="1">
    <source>
        <dbReference type="EMBL" id="WAZ20201.1"/>
    </source>
</evidence>
<dbReference type="Proteomes" id="UP001164439">
    <property type="component" value="Chromosome"/>
</dbReference>
<protein>
    <submittedName>
        <fullName evidence="1">Uncharacterized protein</fullName>
    </submittedName>
</protein>
<dbReference type="RefSeq" id="WP_269657889.1">
    <property type="nucleotide sequence ID" value="NZ_CP114413.1"/>
</dbReference>